<reference evidence="1 2" key="2">
    <citation type="submission" date="2011-11" db="EMBL/GenBank/DDBJ databases">
        <authorList>
            <consortium name="US DOE Joint Genome Institute"/>
            <person name="Lucas S."/>
            <person name="Han J."/>
            <person name="Lapidus A."/>
            <person name="Cheng J.-F."/>
            <person name="Goodwin L."/>
            <person name="Pitluck S."/>
            <person name="Peters L."/>
            <person name="Ovchinnikova G."/>
            <person name="Zhang X."/>
            <person name="Detter J.C."/>
            <person name="Han C."/>
            <person name="Tapia R."/>
            <person name="Land M."/>
            <person name="Hauser L."/>
            <person name="Kyrpides N."/>
            <person name="Ivanova N."/>
            <person name="Pagani I."/>
            <person name="Vogl K."/>
            <person name="Liu Z."/>
            <person name="Overmann J."/>
            <person name="Frigaard N.-U."/>
            <person name="Bryant D."/>
            <person name="Woyke T."/>
        </authorList>
    </citation>
    <scope>NUCLEOTIDE SEQUENCE [LARGE SCALE GENOMIC DNA]</scope>
    <source>
        <strain evidence="1 2">970</strain>
    </source>
</reference>
<accession>H8Z6A7</accession>
<gene>
    <name evidence="1" type="ORF">Thi970DRAFT_04346</name>
</gene>
<reference evidence="2" key="1">
    <citation type="submission" date="2011-06" db="EMBL/GenBank/DDBJ databases">
        <authorList>
            <consortium name="US DOE Joint Genome Institute (JGI-PGF)"/>
            <person name="Lucas S."/>
            <person name="Han J."/>
            <person name="Lapidus A."/>
            <person name="Cheng J.-F."/>
            <person name="Goodwin L."/>
            <person name="Pitluck S."/>
            <person name="Peters L."/>
            <person name="Land M.L."/>
            <person name="Hauser L."/>
            <person name="Vogl K."/>
            <person name="Liu Z."/>
            <person name="Overmann J."/>
            <person name="Frigaard N.-U."/>
            <person name="Bryant D.A."/>
            <person name="Woyke T.J."/>
        </authorList>
    </citation>
    <scope>NUCLEOTIDE SEQUENCE [LARGE SCALE GENOMIC DNA]</scope>
    <source>
        <strain evidence="2">970</strain>
    </source>
</reference>
<dbReference type="HOGENOM" id="CLU_1610027_0_0_6"/>
<evidence type="ECO:0000313" key="1">
    <source>
        <dbReference type="EMBL" id="EIC20691.1"/>
    </source>
</evidence>
<evidence type="ECO:0000313" key="2">
    <source>
        <dbReference type="Proteomes" id="UP000002964"/>
    </source>
</evidence>
<dbReference type="Proteomes" id="UP000002964">
    <property type="component" value="Unassembled WGS sequence"/>
</dbReference>
<keyword evidence="2" id="KW-1185">Reference proteome</keyword>
<dbReference type="RefSeq" id="WP_009151094.1">
    <property type="nucleotide sequence ID" value="NZ_CP121471.1"/>
</dbReference>
<dbReference type="EMBL" id="JH603170">
    <property type="protein sequence ID" value="EIC20691.1"/>
    <property type="molecule type" value="Genomic_DNA"/>
</dbReference>
<organism evidence="1 2">
    <name type="scientific">Thiorhodovibrio frisius</name>
    <dbReference type="NCBI Taxonomy" id="631362"/>
    <lineage>
        <taxon>Bacteria</taxon>
        <taxon>Pseudomonadati</taxon>
        <taxon>Pseudomonadota</taxon>
        <taxon>Gammaproteobacteria</taxon>
        <taxon>Chromatiales</taxon>
        <taxon>Chromatiaceae</taxon>
        <taxon>Thiorhodovibrio</taxon>
    </lineage>
</organism>
<proteinExistence type="predicted"/>
<sequence length="165" mass="18691">MESIFFIGLIGKRQNTKNQWRSLHLNTMYEGEIPTEGMSDCRPFLTENHGCVTVVEAHFIRRIINVKKFKAFLDTECQTRNARVVFFRGEVVTDFVSIKADLQKCGHHMRLYHFLDADILGKDSDALEYSNAENATSAVNVTPTIINLLTAFAAGEEGILWTVGY</sequence>
<name>H8Z6A7_9GAMM</name>
<dbReference type="AlphaFoldDB" id="H8Z6A7"/>
<protein>
    <submittedName>
        <fullName evidence="1">Uncharacterized protein</fullName>
    </submittedName>
</protein>